<reference evidence="4" key="1">
    <citation type="submission" date="2016-10" db="EMBL/GenBank/DDBJ databases">
        <authorList>
            <person name="Varghese N."/>
            <person name="Submissions S."/>
        </authorList>
    </citation>
    <scope>NUCLEOTIDE SEQUENCE [LARGE SCALE GENOMIC DNA]</scope>
    <source>
        <strain evidence="4">CGMCC 4.3506</strain>
    </source>
</reference>
<dbReference type="Gene3D" id="3.20.20.380">
    <property type="entry name" value="Copper homeostasis (CutC) domain"/>
    <property type="match status" value="1"/>
</dbReference>
<dbReference type="AlphaFoldDB" id="A0A1G7YTK1"/>
<dbReference type="Pfam" id="PF03932">
    <property type="entry name" value="CutC"/>
    <property type="match status" value="1"/>
</dbReference>
<dbReference type="InterPro" id="IPR036822">
    <property type="entry name" value="CutC-like_dom_sf"/>
</dbReference>
<dbReference type="PANTHER" id="PTHR12598">
    <property type="entry name" value="COPPER HOMEOSTASIS PROTEIN CUTC"/>
    <property type="match status" value="1"/>
</dbReference>
<evidence type="ECO:0000313" key="4">
    <source>
        <dbReference type="Proteomes" id="UP000199623"/>
    </source>
</evidence>
<gene>
    <name evidence="3" type="ORF">SAMN05216553_114130</name>
</gene>
<dbReference type="InterPro" id="IPR005627">
    <property type="entry name" value="CutC-like"/>
</dbReference>
<organism evidence="3 4">
    <name type="scientific">Lentzea fradiae</name>
    <dbReference type="NCBI Taxonomy" id="200378"/>
    <lineage>
        <taxon>Bacteria</taxon>
        <taxon>Bacillati</taxon>
        <taxon>Actinomycetota</taxon>
        <taxon>Actinomycetes</taxon>
        <taxon>Pseudonocardiales</taxon>
        <taxon>Pseudonocardiaceae</taxon>
        <taxon>Lentzea</taxon>
    </lineage>
</organism>
<dbReference type="EMBL" id="FNCC01000014">
    <property type="protein sequence ID" value="SDG99596.1"/>
    <property type="molecule type" value="Genomic_DNA"/>
</dbReference>
<accession>A0A1G7YTK1</accession>
<proteinExistence type="inferred from homology"/>
<dbReference type="Proteomes" id="UP000199623">
    <property type="component" value="Unassembled WGS sequence"/>
</dbReference>
<name>A0A1G7YTK1_9PSEU</name>
<protein>
    <recommendedName>
        <fullName evidence="2">Copper homeostasis protein cutC homolog</fullName>
    </recommendedName>
</protein>
<comment type="similarity">
    <text evidence="1">Belongs to the CutC family.</text>
</comment>
<evidence type="ECO:0000256" key="2">
    <source>
        <dbReference type="ARBA" id="ARBA00019014"/>
    </source>
</evidence>
<dbReference type="GO" id="GO:0005507">
    <property type="term" value="F:copper ion binding"/>
    <property type="evidence" value="ECO:0007669"/>
    <property type="project" value="TreeGrafter"/>
</dbReference>
<evidence type="ECO:0000313" key="3">
    <source>
        <dbReference type="EMBL" id="SDG99596.1"/>
    </source>
</evidence>
<sequence>MTLTDMVQTMPILEVIALDAPDAEAAQAGGADRLELVADMASDGLTPSVATFREVRAAVDLPIRVMLRDAAGFAPGDLTRLRRQAAELREAGAAEFVLGFLDAEGEVDEGVTSGLVAELEGCAWTFHRALDNSNDVFRSWAAVQALGCDTVLAAGSSRGVEDGIEKLKKLVTQAPPALLVGGGLHQRHVAELLAAGVTGFHVGSAVRPGGWSSPVDGAAVREWVTLLV</sequence>
<dbReference type="PANTHER" id="PTHR12598:SF0">
    <property type="entry name" value="COPPER HOMEOSTASIS PROTEIN CUTC HOMOLOG"/>
    <property type="match status" value="1"/>
</dbReference>
<evidence type="ECO:0000256" key="1">
    <source>
        <dbReference type="ARBA" id="ARBA00007768"/>
    </source>
</evidence>
<dbReference type="STRING" id="200378.SAMN05216553_114130"/>
<keyword evidence="4" id="KW-1185">Reference proteome</keyword>
<dbReference type="SUPFAM" id="SSF110395">
    <property type="entry name" value="CutC-like"/>
    <property type="match status" value="1"/>
</dbReference>